<dbReference type="GeneID" id="80915745"/>
<dbReference type="InterPro" id="IPR002347">
    <property type="entry name" value="SDR_fam"/>
</dbReference>
<dbReference type="Pfam" id="PF00106">
    <property type="entry name" value="adh_short"/>
    <property type="match status" value="1"/>
</dbReference>
<dbReference type="Gene3D" id="3.40.50.720">
    <property type="entry name" value="NAD(P)-binding Rossmann-like Domain"/>
    <property type="match status" value="1"/>
</dbReference>
<gene>
    <name evidence="4" type="ORF">N0V89_012215</name>
</gene>
<evidence type="ECO:0000313" key="5">
    <source>
        <dbReference type="Proteomes" id="UP001140513"/>
    </source>
</evidence>
<dbReference type="AlphaFoldDB" id="A0A9W9C490"/>
<sequence>MPEPPVYTGYVFPGRENLHHDIYPTISAAQTPSLKQSGKVILITGAGRGIGRATALQYAHADVASIILCARTASQLDGVKSEIEKVKGSIRVHRFSLDVTDNIAVAHCAQEVHKTEGRLDVLVNNAGNGAPWVPISEGDPERYWNSITVNIKGPYLFLHAFLPLLQATAQDYNTTTTVINMTSIGAHTIYPGLSDYCMSKVALNTLTQFVDAEYTDKGVQAFALHPGGIDTEMARSDETFVKGLDGLLIDTVELPGGFCVWLSAAERKWLSGRYLAAPWDVEKLEQMRMEIVDGDKLKARIVL</sequence>
<dbReference type="PANTHER" id="PTHR42901">
    <property type="entry name" value="ALCOHOL DEHYDROGENASE"/>
    <property type="match status" value="1"/>
</dbReference>
<evidence type="ECO:0000313" key="4">
    <source>
        <dbReference type="EMBL" id="KAJ4344473.1"/>
    </source>
</evidence>
<name>A0A9W9C490_9PLEO</name>
<reference evidence="4" key="1">
    <citation type="submission" date="2022-10" db="EMBL/GenBank/DDBJ databases">
        <title>Tapping the CABI collections for fungal endophytes: first genome assemblies for Collariella, Neodidymelliopsis, Ascochyta clinopodiicola, Didymella pomorum, Didymosphaeria variabile, Neocosmospora piperis and Neocucurbitaria cava.</title>
        <authorList>
            <person name="Hill R."/>
        </authorList>
    </citation>
    <scope>NUCLEOTIDE SEQUENCE</scope>
    <source>
        <strain evidence="4">IMI 356815</strain>
    </source>
</reference>
<dbReference type="PRINTS" id="PR00081">
    <property type="entry name" value="GDHRDH"/>
</dbReference>
<dbReference type="OrthoDB" id="1933717at2759"/>
<evidence type="ECO:0000256" key="3">
    <source>
        <dbReference type="RuleBase" id="RU000363"/>
    </source>
</evidence>
<comment type="similarity">
    <text evidence="1 3">Belongs to the short-chain dehydrogenases/reductases (SDR) family.</text>
</comment>
<accession>A0A9W9C490</accession>
<dbReference type="Proteomes" id="UP001140513">
    <property type="component" value="Unassembled WGS sequence"/>
</dbReference>
<dbReference type="RefSeq" id="XP_056064925.1">
    <property type="nucleotide sequence ID" value="XM_056220938.1"/>
</dbReference>
<evidence type="ECO:0008006" key="6">
    <source>
        <dbReference type="Google" id="ProtNLM"/>
    </source>
</evidence>
<evidence type="ECO:0000256" key="2">
    <source>
        <dbReference type="ARBA" id="ARBA00023002"/>
    </source>
</evidence>
<proteinExistence type="inferred from homology"/>
<evidence type="ECO:0000256" key="1">
    <source>
        <dbReference type="ARBA" id="ARBA00006484"/>
    </source>
</evidence>
<protein>
    <recommendedName>
        <fullName evidence="6">NAD(P)-binding protein</fullName>
    </recommendedName>
</protein>
<dbReference type="SUPFAM" id="SSF51735">
    <property type="entry name" value="NAD(P)-binding Rossmann-fold domains"/>
    <property type="match status" value="1"/>
</dbReference>
<keyword evidence="5" id="KW-1185">Reference proteome</keyword>
<dbReference type="InterPro" id="IPR036291">
    <property type="entry name" value="NAD(P)-bd_dom_sf"/>
</dbReference>
<dbReference type="PANTHER" id="PTHR42901:SF1">
    <property type="entry name" value="ALCOHOL DEHYDROGENASE"/>
    <property type="match status" value="1"/>
</dbReference>
<dbReference type="EMBL" id="JAPEUX010000010">
    <property type="protein sequence ID" value="KAJ4344473.1"/>
    <property type="molecule type" value="Genomic_DNA"/>
</dbReference>
<keyword evidence="2" id="KW-0560">Oxidoreductase</keyword>
<dbReference type="PRINTS" id="PR00080">
    <property type="entry name" value="SDRFAMILY"/>
</dbReference>
<dbReference type="CDD" id="cd05233">
    <property type="entry name" value="SDR_c"/>
    <property type="match status" value="1"/>
</dbReference>
<dbReference type="GO" id="GO:0016491">
    <property type="term" value="F:oxidoreductase activity"/>
    <property type="evidence" value="ECO:0007669"/>
    <property type="project" value="UniProtKB-KW"/>
</dbReference>
<comment type="caution">
    <text evidence="4">The sequence shown here is derived from an EMBL/GenBank/DDBJ whole genome shotgun (WGS) entry which is preliminary data.</text>
</comment>
<organism evidence="4 5">
    <name type="scientific">Didymosphaeria variabile</name>
    <dbReference type="NCBI Taxonomy" id="1932322"/>
    <lineage>
        <taxon>Eukaryota</taxon>
        <taxon>Fungi</taxon>
        <taxon>Dikarya</taxon>
        <taxon>Ascomycota</taxon>
        <taxon>Pezizomycotina</taxon>
        <taxon>Dothideomycetes</taxon>
        <taxon>Pleosporomycetidae</taxon>
        <taxon>Pleosporales</taxon>
        <taxon>Massarineae</taxon>
        <taxon>Didymosphaeriaceae</taxon>
        <taxon>Didymosphaeria</taxon>
    </lineage>
</organism>